<keyword evidence="2" id="KW-1185">Reference proteome</keyword>
<dbReference type="Proteomes" id="UP001177003">
    <property type="component" value="Chromosome 5"/>
</dbReference>
<gene>
    <name evidence="1" type="ORF">LSALG_LOCUS25062</name>
</gene>
<proteinExistence type="predicted"/>
<accession>A0AA35Z475</accession>
<dbReference type="PANTHER" id="PTHR11439">
    <property type="entry name" value="GAG-POL-RELATED RETROTRANSPOSON"/>
    <property type="match status" value="1"/>
</dbReference>
<evidence type="ECO:0000313" key="1">
    <source>
        <dbReference type="EMBL" id="CAI9285599.1"/>
    </source>
</evidence>
<dbReference type="PANTHER" id="PTHR11439:SF498">
    <property type="entry name" value="DNAK FAMILY PROTEIN"/>
    <property type="match status" value="1"/>
</dbReference>
<protein>
    <submittedName>
        <fullName evidence="1">Uncharacterized protein</fullName>
    </submittedName>
</protein>
<sequence length="176" mass="20784">MGHVATFHALRYLKTTSGQCLFLPSSGSFDLMAYCDASWLESFNYLTIMHMLFISLVVHQFRREPREKVLRYDLQLKSNIEHWKLHFSKLSLSWLDLDSKQSNATPLMWDNEVALHIAMNLVYHERTKPSMYDETFTKFIDICLITLRFLSLLRPTLIHLHRRNQHIGFPGFCFNS</sequence>
<dbReference type="EMBL" id="OX465081">
    <property type="protein sequence ID" value="CAI9285599.1"/>
    <property type="molecule type" value="Genomic_DNA"/>
</dbReference>
<organism evidence="1 2">
    <name type="scientific">Lactuca saligna</name>
    <name type="common">Willowleaf lettuce</name>
    <dbReference type="NCBI Taxonomy" id="75948"/>
    <lineage>
        <taxon>Eukaryota</taxon>
        <taxon>Viridiplantae</taxon>
        <taxon>Streptophyta</taxon>
        <taxon>Embryophyta</taxon>
        <taxon>Tracheophyta</taxon>
        <taxon>Spermatophyta</taxon>
        <taxon>Magnoliopsida</taxon>
        <taxon>eudicotyledons</taxon>
        <taxon>Gunneridae</taxon>
        <taxon>Pentapetalae</taxon>
        <taxon>asterids</taxon>
        <taxon>campanulids</taxon>
        <taxon>Asterales</taxon>
        <taxon>Asteraceae</taxon>
        <taxon>Cichorioideae</taxon>
        <taxon>Cichorieae</taxon>
        <taxon>Lactucinae</taxon>
        <taxon>Lactuca</taxon>
    </lineage>
</organism>
<evidence type="ECO:0000313" key="2">
    <source>
        <dbReference type="Proteomes" id="UP001177003"/>
    </source>
</evidence>
<dbReference type="AlphaFoldDB" id="A0AA35Z475"/>
<name>A0AA35Z475_LACSI</name>
<reference evidence="1" key="1">
    <citation type="submission" date="2023-04" db="EMBL/GenBank/DDBJ databases">
        <authorList>
            <person name="Vijverberg K."/>
            <person name="Xiong W."/>
            <person name="Schranz E."/>
        </authorList>
    </citation>
    <scope>NUCLEOTIDE SEQUENCE</scope>
</reference>